<proteinExistence type="predicted"/>
<dbReference type="RefSeq" id="WP_323280859.1">
    <property type="nucleotide sequence ID" value="NZ_JAYGGQ010000019.1"/>
</dbReference>
<accession>A0ABU5TB75</accession>
<dbReference type="Proteomes" id="UP001304769">
    <property type="component" value="Unassembled WGS sequence"/>
</dbReference>
<organism evidence="1 2">
    <name type="scientific">Sinomonas terricola</name>
    <dbReference type="NCBI Taxonomy" id="3110330"/>
    <lineage>
        <taxon>Bacteria</taxon>
        <taxon>Bacillati</taxon>
        <taxon>Actinomycetota</taxon>
        <taxon>Actinomycetes</taxon>
        <taxon>Micrococcales</taxon>
        <taxon>Micrococcaceae</taxon>
        <taxon>Sinomonas</taxon>
    </lineage>
</organism>
<sequence length="67" mass="7029">MGGSIARLTDGSGRPLLNGEVDVLASLAIGTRCMELIAMAETAEERERLRSIAEDALSRIAGGGSRR</sequence>
<comment type="caution">
    <text evidence="1">The sequence shown here is derived from an EMBL/GenBank/DDBJ whole genome shotgun (WGS) entry which is preliminary data.</text>
</comment>
<gene>
    <name evidence="1" type="ORF">SPF06_19675</name>
</gene>
<dbReference type="EMBL" id="JAYGGQ010000019">
    <property type="protein sequence ID" value="MEA5456948.1"/>
    <property type="molecule type" value="Genomic_DNA"/>
</dbReference>
<name>A0ABU5TB75_9MICC</name>
<evidence type="ECO:0000313" key="2">
    <source>
        <dbReference type="Proteomes" id="UP001304769"/>
    </source>
</evidence>
<keyword evidence="2" id="KW-1185">Reference proteome</keyword>
<reference evidence="1 2" key="1">
    <citation type="submission" date="2023-12" db="EMBL/GenBank/DDBJ databases">
        <title>Sinomonas terricola sp. nov, isolated from litchi orchard soil in Guangdong, PR China.</title>
        <authorList>
            <person name="Jiaxin W."/>
            <person name="Yang Z."/>
            <person name="Honghui Z."/>
        </authorList>
    </citation>
    <scope>NUCLEOTIDE SEQUENCE [LARGE SCALE GENOMIC DNA]</scope>
    <source>
        <strain evidence="1 2">JGH33</strain>
    </source>
</reference>
<protein>
    <submittedName>
        <fullName evidence="1">Uncharacterized protein</fullName>
    </submittedName>
</protein>
<evidence type="ECO:0000313" key="1">
    <source>
        <dbReference type="EMBL" id="MEA5456948.1"/>
    </source>
</evidence>